<dbReference type="Gene3D" id="3.60.15.10">
    <property type="entry name" value="Ribonuclease Z/Hydroxyacylglutathione hydrolase-like"/>
    <property type="match status" value="1"/>
</dbReference>
<dbReference type="PANTHER" id="PTHR30619:SF1">
    <property type="entry name" value="RECOMBINATION PROTEIN 2"/>
    <property type="match status" value="1"/>
</dbReference>
<dbReference type="InterPro" id="IPR052159">
    <property type="entry name" value="Competence_DNA_uptake"/>
</dbReference>
<sequence length="299" mass="34381">MSIIKSFSVGLGDMYYIKHGSENFTIIDCCLKPENRKDIVNEIKEEKKNKDISRFISTHPDGDHIQQLEYLDDEIEILNFYCVDNEATKPIETTSFNRYKKLRDSTKAFNIYKGCKRKWMNDDGPDKNGKELGSSGINILWPDTSNSDYKAELQKAKDGTAFNNISCIIQYKLKNSVTAIWMGDLETDFMEAIKDKVSFGKTNILFAPHHGRKSAKLPQEWVDAMDPDIIVMGEAHSNDSDYARYPNHNKIRQNSAKDITFECETGKVHIYSSNENYSVDFLTNEYKSTFEYYIGTLNV</sequence>
<comment type="caution">
    <text evidence="1">The sequence shown here is derived from an EMBL/GenBank/DDBJ whole genome shotgun (WGS) entry which is preliminary data.</text>
</comment>
<evidence type="ECO:0000313" key="2">
    <source>
        <dbReference type="Proteomes" id="UP000667650"/>
    </source>
</evidence>
<organism evidence="1 2">
    <name type="scientific">Flagellimonas ochracea</name>
    <dbReference type="NCBI Taxonomy" id="2696472"/>
    <lineage>
        <taxon>Bacteria</taxon>
        <taxon>Pseudomonadati</taxon>
        <taxon>Bacteroidota</taxon>
        <taxon>Flavobacteriia</taxon>
        <taxon>Flavobacteriales</taxon>
        <taxon>Flavobacteriaceae</taxon>
        <taxon>Flagellimonas</taxon>
    </lineage>
</organism>
<protein>
    <recommendedName>
        <fullName evidence="3">MBL fold metallo-hydrolase</fullName>
    </recommendedName>
</protein>
<dbReference type="PANTHER" id="PTHR30619">
    <property type="entry name" value="DNA INTERNALIZATION/COMPETENCE PROTEIN COMEC/REC2"/>
    <property type="match status" value="1"/>
</dbReference>
<dbReference type="InterPro" id="IPR036866">
    <property type="entry name" value="RibonucZ/Hydroxyglut_hydro"/>
</dbReference>
<dbReference type="AlphaFoldDB" id="A0A964TDH4"/>
<accession>A0A964TDH4</accession>
<dbReference type="Proteomes" id="UP000667650">
    <property type="component" value="Unassembled WGS sequence"/>
</dbReference>
<proteinExistence type="predicted"/>
<dbReference type="SUPFAM" id="SSF56281">
    <property type="entry name" value="Metallo-hydrolase/oxidoreductase"/>
    <property type="match status" value="1"/>
</dbReference>
<dbReference type="RefSeq" id="WP_166523605.1">
    <property type="nucleotide sequence ID" value="NZ_JAAABI010000002.1"/>
</dbReference>
<gene>
    <name evidence="1" type="ORF">GTQ34_09835</name>
</gene>
<name>A0A964TDH4_9FLAO</name>
<dbReference type="EMBL" id="JAAABI010000002">
    <property type="protein sequence ID" value="NAY92219.1"/>
    <property type="molecule type" value="Genomic_DNA"/>
</dbReference>
<reference evidence="1" key="1">
    <citation type="submission" date="2020-01" db="EMBL/GenBank/DDBJ databases">
        <title>Muricauda ochracea sp. nov., isolated from a tidal flat of Garorim bay in Korea.</title>
        <authorList>
            <person name="Kim D."/>
            <person name="Yoo Y."/>
            <person name="Kim J.-J."/>
        </authorList>
    </citation>
    <scope>NUCLEOTIDE SEQUENCE</scope>
    <source>
        <strain evidence="1">JGD-17</strain>
    </source>
</reference>
<evidence type="ECO:0008006" key="3">
    <source>
        <dbReference type="Google" id="ProtNLM"/>
    </source>
</evidence>
<keyword evidence="2" id="KW-1185">Reference proteome</keyword>
<evidence type="ECO:0000313" key="1">
    <source>
        <dbReference type="EMBL" id="NAY92219.1"/>
    </source>
</evidence>